<dbReference type="PANTHER" id="PTHR12526:SF636">
    <property type="entry name" value="BLL3647 PROTEIN"/>
    <property type="match status" value="1"/>
</dbReference>
<dbReference type="EMBL" id="SOFY01000043">
    <property type="protein sequence ID" value="TFC47323.1"/>
    <property type="molecule type" value="Genomic_DNA"/>
</dbReference>
<gene>
    <name evidence="4" type="ORF">E3O49_08305</name>
</gene>
<keyword evidence="1" id="KW-0328">Glycosyltransferase</keyword>
<dbReference type="PANTHER" id="PTHR12526">
    <property type="entry name" value="GLYCOSYLTRANSFERASE"/>
    <property type="match status" value="1"/>
</dbReference>
<keyword evidence="2" id="KW-0808">Transferase</keyword>
<feature type="domain" description="Glycosyltransferase subfamily 4-like N-terminal" evidence="3">
    <location>
        <begin position="21"/>
        <end position="190"/>
    </location>
</feature>
<accession>A0AAQ2C6T3</accession>
<dbReference type="Proteomes" id="UP000297403">
    <property type="component" value="Unassembled WGS sequence"/>
</dbReference>
<dbReference type="RefSeq" id="WP_134451342.1">
    <property type="nucleotide sequence ID" value="NZ_SOFY01000043.1"/>
</dbReference>
<evidence type="ECO:0000313" key="4">
    <source>
        <dbReference type="EMBL" id="TFC47323.1"/>
    </source>
</evidence>
<dbReference type="Pfam" id="PF13439">
    <property type="entry name" value="Glyco_transf_4"/>
    <property type="match status" value="1"/>
</dbReference>
<sequence length="376" mass="41030">MPFSRNCDSVKIIQYLHTTLGGHRRYVMELAEALQALEDVVVITAHGAPESRIVRQLDVLKAPDLSKLGARRILDRIWVYLSQPRAFKRAALAELECAGTDVCHFQELPSLFPSRIVRAARRAGYRTVITVHNVSPHETSGLVSMLMQSARIRAWRSADLLIVHSSNLAEELVRTARVSPGKISVVRHPIWNAGRLLRVERPSGYLFFGHLREAKGLPLFIEALALLGNPRASIVGSGSDQVVDAVRVQLAALQLTNCTFTPGFAVDADVPQIFSQHLVLVAPYLHFQAQSGVTHLAAAHGLATVVTAVGGLPDLVREYGIGEIASPEPASLATAMRQAHDKASRGEYSSGFARSRLELAPGAVARQLVDTYRRGQ</sequence>
<dbReference type="CDD" id="cd03801">
    <property type="entry name" value="GT4_PimA-like"/>
    <property type="match status" value="1"/>
</dbReference>
<dbReference type="Gene3D" id="3.40.50.2000">
    <property type="entry name" value="Glycogen Phosphorylase B"/>
    <property type="match status" value="2"/>
</dbReference>
<organism evidence="4 5">
    <name type="scientific">Cryobacterium shii</name>
    <dbReference type="NCBI Taxonomy" id="1259235"/>
    <lineage>
        <taxon>Bacteria</taxon>
        <taxon>Bacillati</taxon>
        <taxon>Actinomycetota</taxon>
        <taxon>Actinomycetes</taxon>
        <taxon>Micrococcales</taxon>
        <taxon>Microbacteriaceae</taxon>
        <taxon>Cryobacterium</taxon>
    </lineage>
</organism>
<evidence type="ECO:0000259" key="3">
    <source>
        <dbReference type="Pfam" id="PF13439"/>
    </source>
</evidence>
<evidence type="ECO:0000256" key="2">
    <source>
        <dbReference type="ARBA" id="ARBA00022679"/>
    </source>
</evidence>
<reference evidence="4 5" key="1">
    <citation type="submission" date="2019-03" db="EMBL/GenBank/DDBJ databases">
        <title>Genomics of glacier-inhabiting Cryobacterium strains.</title>
        <authorList>
            <person name="Liu Q."/>
            <person name="Xin Y.-H."/>
        </authorList>
    </citation>
    <scope>NUCLEOTIDE SEQUENCE [LARGE SCALE GENOMIC DNA]</scope>
    <source>
        <strain evidence="5">TMT1-22</strain>
    </source>
</reference>
<evidence type="ECO:0000256" key="1">
    <source>
        <dbReference type="ARBA" id="ARBA00022676"/>
    </source>
</evidence>
<dbReference type="InterPro" id="IPR028098">
    <property type="entry name" value="Glyco_trans_4-like_N"/>
</dbReference>
<dbReference type="Pfam" id="PF13692">
    <property type="entry name" value="Glyco_trans_1_4"/>
    <property type="match status" value="1"/>
</dbReference>
<dbReference type="SUPFAM" id="SSF53756">
    <property type="entry name" value="UDP-Glycosyltransferase/glycogen phosphorylase"/>
    <property type="match status" value="1"/>
</dbReference>
<keyword evidence="5" id="KW-1185">Reference proteome</keyword>
<evidence type="ECO:0000313" key="5">
    <source>
        <dbReference type="Proteomes" id="UP000297403"/>
    </source>
</evidence>
<dbReference type="GO" id="GO:0016757">
    <property type="term" value="F:glycosyltransferase activity"/>
    <property type="evidence" value="ECO:0007669"/>
    <property type="project" value="UniProtKB-KW"/>
</dbReference>
<protein>
    <submittedName>
        <fullName evidence="4">Glycosyltransferase</fullName>
    </submittedName>
</protein>
<dbReference type="AlphaFoldDB" id="A0AAQ2C6T3"/>
<comment type="caution">
    <text evidence="4">The sequence shown here is derived from an EMBL/GenBank/DDBJ whole genome shotgun (WGS) entry which is preliminary data.</text>
</comment>
<name>A0AAQ2C6T3_9MICO</name>
<proteinExistence type="predicted"/>